<feature type="chain" id="PRO_5015202581" evidence="2">
    <location>
        <begin position="33"/>
        <end position="303"/>
    </location>
</feature>
<dbReference type="Proteomes" id="UP000241118">
    <property type="component" value="Unassembled WGS sequence"/>
</dbReference>
<gene>
    <name evidence="3" type="ORF">B0I31_104456</name>
</gene>
<dbReference type="Gene3D" id="2.130.10.130">
    <property type="entry name" value="Integrin alpha, N-terminal"/>
    <property type="match status" value="1"/>
</dbReference>
<dbReference type="PANTHER" id="PTHR44103:SF1">
    <property type="entry name" value="PROPROTEIN CONVERTASE P"/>
    <property type="match status" value="1"/>
</dbReference>
<evidence type="ECO:0000256" key="1">
    <source>
        <dbReference type="ARBA" id="ARBA00022729"/>
    </source>
</evidence>
<dbReference type="EMBL" id="PYAX01000004">
    <property type="protein sequence ID" value="PSL56165.1"/>
    <property type="molecule type" value="Genomic_DNA"/>
</dbReference>
<keyword evidence="1 2" id="KW-0732">Signal</keyword>
<dbReference type="PANTHER" id="PTHR44103">
    <property type="entry name" value="PROPROTEIN CONVERTASE P"/>
    <property type="match status" value="1"/>
</dbReference>
<organism evidence="3 4">
    <name type="scientific">Saccharothrix carnea</name>
    <dbReference type="NCBI Taxonomy" id="1280637"/>
    <lineage>
        <taxon>Bacteria</taxon>
        <taxon>Bacillati</taxon>
        <taxon>Actinomycetota</taxon>
        <taxon>Actinomycetes</taxon>
        <taxon>Pseudonocardiales</taxon>
        <taxon>Pseudonocardiaceae</taxon>
        <taxon>Saccharothrix</taxon>
    </lineage>
</organism>
<dbReference type="Pfam" id="PF13517">
    <property type="entry name" value="FG-GAP_3"/>
    <property type="match status" value="2"/>
</dbReference>
<dbReference type="InterPro" id="IPR013517">
    <property type="entry name" value="FG-GAP"/>
</dbReference>
<dbReference type="OrthoDB" id="5171321at2"/>
<proteinExistence type="predicted"/>
<name>A0A2P8ICH4_SACCR</name>
<dbReference type="InterPro" id="IPR028994">
    <property type="entry name" value="Integrin_alpha_N"/>
</dbReference>
<dbReference type="RefSeq" id="WP_106615825.1">
    <property type="nucleotide sequence ID" value="NZ_PYAX01000004.1"/>
</dbReference>
<accession>A0A2P8ICH4</accession>
<evidence type="ECO:0000256" key="2">
    <source>
        <dbReference type="SAM" id="SignalP"/>
    </source>
</evidence>
<keyword evidence="4" id="KW-1185">Reference proteome</keyword>
<dbReference type="AlphaFoldDB" id="A0A2P8ICH4"/>
<dbReference type="SUPFAM" id="SSF69318">
    <property type="entry name" value="Integrin alpha N-terminal domain"/>
    <property type="match status" value="1"/>
</dbReference>
<feature type="signal peptide" evidence="2">
    <location>
        <begin position="1"/>
        <end position="32"/>
    </location>
</feature>
<evidence type="ECO:0000313" key="4">
    <source>
        <dbReference type="Proteomes" id="UP000241118"/>
    </source>
</evidence>
<comment type="caution">
    <text evidence="3">The sequence shown here is derived from an EMBL/GenBank/DDBJ whole genome shotgun (WGS) entry which is preliminary data.</text>
</comment>
<sequence>MARTRGPGLLLVAMLVAAVPAAISPAPVAAMASPGPAGAQTAGRFTFGGIGYWDADGNPDIIAEEVATGDVWMFPGNGRGLVGQAVRIGNGWGCCTIAGIGDWNGDVYEDIVGRNDTTGEVTLYRGTGKGGYPPWPYTQLHRPTPETLDSEYVDVADWNHDHVDDLIRVNLRNRALMAYRGNGGVLNLHDEFWLGTEFWDSTFAGVADWDHDGYHDFIVRDDTNGDLWLYPGYDQYRPPPVASRVRIGAWWHGFTFVDVADWDHDGHQDIVARLDSTGVLWFYPGNSTRTYIGGSRVAVGYNF</sequence>
<evidence type="ECO:0000313" key="3">
    <source>
        <dbReference type="EMBL" id="PSL56165.1"/>
    </source>
</evidence>
<reference evidence="3 4" key="1">
    <citation type="submission" date="2018-03" db="EMBL/GenBank/DDBJ databases">
        <title>Genomic Encyclopedia of Type Strains, Phase III (KMG-III): the genomes of soil and plant-associated and newly described type strains.</title>
        <authorList>
            <person name="Whitman W."/>
        </authorList>
    </citation>
    <scope>NUCLEOTIDE SEQUENCE [LARGE SCALE GENOMIC DNA]</scope>
    <source>
        <strain evidence="3 4">CGMCC 4.7097</strain>
    </source>
</reference>
<protein>
    <submittedName>
        <fullName evidence="3">VCBS repeat protein</fullName>
    </submittedName>
</protein>